<feature type="transmembrane region" description="Helical" evidence="1">
    <location>
        <begin position="42"/>
        <end position="63"/>
    </location>
</feature>
<organism evidence="2 3">
    <name type="scientific">Desulfallas thermosapovorans DSM 6562</name>
    <dbReference type="NCBI Taxonomy" id="1121431"/>
    <lineage>
        <taxon>Bacteria</taxon>
        <taxon>Bacillati</taxon>
        <taxon>Bacillota</taxon>
        <taxon>Clostridia</taxon>
        <taxon>Eubacteriales</taxon>
        <taxon>Desulfallaceae</taxon>
        <taxon>Desulfallas</taxon>
    </lineage>
</organism>
<evidence type="ECO:0000313" key="3">
    <source>
        <dbReference type="Proteomes" id="UP000323166"/>
    </source>
</evidence>
<name>A0A5S5A0I8_9FIRM</name>
<evidence type="ECO:0000313" key="2">
    <source>
        <dbReference type="EMBL" id="TYO97827.1"/>
    </source>
</evidence>
<dbReference type="Proteomes" id="UP000323166">
    <property type="component" value="Unassembled WGS sequence"/>
</dbReference>
<feature type="transmembrane region" description="Helical" evidence="1">
    <location>
        <begin position="9"/>
        <end position="30"/>
    </location>
</feature>
<evidence type="ECO:0008006" key="4">
    <source>
        <dbReference type="Google" id="ProtNLM"/>
    </source>
</evidence>
<dbReference type="EMBL" id="VNHM01000001">
    <property type="protein sequence ID" value="TYO97827.1"/>
    <property type="molecule type" value="Genomic_DNA"/>
</dbReference>
<keyword evidence="1" id="KW-0472">Membrane</keyword>
<dbReference type="AlphaFoldDB" id="A0A5S5A0I8"/>
<gene>
    <name evidence="2" type="ORF">LX24_00110</name>
</gene>
<keyword evidence="1" id="KW-1133">Transmembrane helix</keyword>
<comment type="caution">
    <text evidence="2">The sequence shown here is derived from an EMBL/GenBank/DDBJ whole genome shotgun (WGS) entry which is preliminary data.</text>
</comment>
<proteinExistence type="predicted"/>
<dbReference type="RefSeq" id="WP_166510190.1">
    <property type="nucleotide sequence ID" value="NZ_VNHM01000001.1"/>
</dbReference>
<keyword evidence="3" id="KW-1185">Reference proteome</keyword>
<protein>
    <recommendedName>
        <fullName evidence="4">Phospholipase D-like protein</fullName>
    </recommendedName>
</protein>
<accession>A0A5S5A0I8</accession>
<keyword evidence="1" id="KW-0812">Transmembrane</keyword>
<evidence type="ECO:0000256" key="1">
    <source>
        <dbReference type="SAM" id="Phobius"/>
    </source>
</evidence>
<sequence>MTEHELKILAVFFNSVIIIIMLVSGLWVGIDARKTGRPLAESIIWGIFAGWMLVIGPIFYYFFKNKFYK</sequence>
<reference evidence="2 3" key="1">
    <citation type="submission" date="2019-07" db="EMBL/GenBank/DDBJ databases">
        <title>Genomic Encyclopedia of Type Strains, Phase I: the one thousand microbial genomes (KMG-I) project.</title>
        <authorList>
            <person name="Kyrpides N."/>
        </authorList>
    </citation>
    <scope>NUCLEOTIDE SEQUENCE [LARGE SCALE GENOMIC DNA]</scope>
    <source>
        <strain evidence="2 3">DSM 6562</strain>
    </source>
</reference>